<evidence type="ECO:0000313" key="2">
    <source>
        <dbReference type="Proteomes" id="UP000665026"/>
    </source>
</evidence>
<dbReference type="RefSeq" id="WP_209357146.1">
    <property type="nucleotide sequence ID" value="NZ_CP060010.1"/>
</dbReference>
<dbReference type="EMBL" id="CP060010">
    <property type="protein sequence ID" value="QTN36447.1"/>
    <property type="molecule type" value="Genomic_DNA"/>
</dbReference>
<organism evidence="1 2">
    <name type="scientific">Cognatishimia activa</name>
    <dbReference type="NCBI Taxonomy" id="1715691"/>
    <lineage>
        <taxon>Bacteria</taxon>
        <taxon>Pseudomonadati</taxon>
        <taxon>Pseudomonadota</taxon>
        <taxon>Alphaproteobacteria</taxon>
        <taxon>Rhodobacterales</taxon>
        <taxon>Paracoccaceae</taxon>
        <taxon>Cognatishimia</taxon>
    </lineage>
</organism>
<protein>
    <submittedName>
        <fullName evidence="1">Uncharacterized protein</fullName>
    </submittedName>
</protein>
<evidence type="ECO:0000313" key="1">
    <source>
        <dbReference type="EMBL" id="QTN36447.1"/>
    </source>
</evidence>
<dbReference type="AlphaFoldDB" id="A0A975I7X0"/>
<reference evidence="1" key="1">
    <citation type="submission" date="2020-07" db="EMBL/GenBank/DDBJ databases">
        <title>Genome sequences of bacteria associated with the marine, planktonic diatom Thalassiosira profunda strain ECT2AJA-044.</title>
        <authorList>
            <person name="Gargas C.B."/>
            <person name="Roberts W.R."/>
            <person name="Alverson A.J."/>
        </authorList>
    </citation>
    <scope>NUCLEOTIDE SEQUENCE</scope>
    <source>
        <strain evidence="1">ECT2AJA-044</strain>
    </source>
</reference>
<proteinExistence type="predicted"/>
<name>A0A975I7X0_9RHOB</name>
<dbReference type="Proteomes" id="UP000665026">
    <property type="component" value="Chromosome"/>
</dbReference>
<sequence length="107" mass="12039">MYEWYIKKLNEFIQVTRYCRHPVIEAHLVLTHSATHEYLGSGDPQSKKALDHVIRLSAEQAMREGLDATAEQLLAAADMLETEGQKTADIIALHFPDFSRTTAQSAP</sequence>
<accession>A0A975I7X0</accession>
<gene>
    <name evidence="1" type="ORF">HZ995_02715</name>
</gene>
<dbReference type="KEGG" id="cact:HZ995_02715"/>